<evidence type="ECO:0000313" key="1">
    <source>
        <dbReference type="EMBL" id="OMO82960.1"/>
    </source>
</evidence>
<dbReference type="EMBL" id="AWUE01018052">
    <property type="protein sequence ID" value="OMO82960.1"/>
    <property type="molecule type" value="Genomic_DNA"/>
</dbReference>
<organism evidence="1 2">
    <name type="scientific">Corchorus olitorius</name>
    <dbReference type="NCBI Taxonomy" id="93759"/>
    <lineage>
        <taxon>Eukaryota</taxon>
        <taxon>Viridiplantae</taxon>
        <taxon>Streptophyta</taxon>
        <taxon>Embryophyta</taxon>
        <taxon>Tracheophyta</taxon>
        <taxon>Spermatophyta</taxon>
        <taxon>Magnoliopsida</taxon>
        <taxon>eudicotyledons</taxon>
        <taxon>Gunneridae</taxon>
        <taxon>Pentapetalae</taxon>
        <taxon>rosids</taxon>
        <taxon>malvids</taxon>
        <taxon>Malvales</taxon>
        <taxon>Malvaceae</taxon>
        <taxon>Grewioideae</taxon>
        <taxon>Apeibeae</taxon>
        <taxon>Corchorus</taxon>
    </lineage>
</organism>
<accession>A0A1R3IK72</accession>
<evidence type="ECO:0000313" key="2">
    <source>
        <dbReference type="Proteomes" id="UP000187203"/>
    </source>
</evidence>
<dbReference type="Proteomes" id="UP000187203">
    <property type="component" value="Unassembled WGS sequence"/>
</dbReference>
<keyword evidence="2" id="KW-1185">Reference proteome</keyword>
<sequence length="157" mass="17064">MVSEVAEEEDIREKRKLGCLKVRPKQNDAVLVKTWASVLTRDLNEAQPDASFNSEKTLAATVSSRPRLTHLLASFLLLSVTTLSYDSGSRSSSQLDPDFASKFSAPNYCLKSSHDLYSSPRPSCSNSTWSLTSTIAAIGCSGTTTRPDIYIAQASLV</sequence>
<protein>
    <submittedName>
        <fullName evidence="1">Uncharacterized protein</fullName>
    </submittedName>
</protein>
<name>A0A1R3IK72_9ROSI</name>
<proteinExistence type="predicted"/>
<gene>
    <name evidence="1" type="ORF">COLO4_22756</name>
</gene>
<comment type="caution">
    <text evidence="1">The sequence shown here is derived from an EMBL/GenBank/DDBJ whole genome shotgun (WGS) entry which is preliminary data.</text>
</comment>
<dbReference type="AlphaFoldDB" id="A0A1R3IK72"/>
<reference evidence="2" key="1">
    <citation type="submission" date="2013-09" db="EMBL/GenBank/DDBJ databases">
        <title>Corchorus olitorius genome sequencing.</title>
        <authorList>
            <person name="Alam M."/>
            <person name="Haque M.S."/>
            <person name="Islam M.S."/>
            <person name="Emdad E.M."/>
            <person name="Islam M.M."/>
            <person name="Ahmed B."/>
            <person name="Halim A."/>
            <person name="Hossen Q.M.M."/>
            <person name="Hossain M.Z."/>
            <person name="Ahmed R."/>
            <person name="Khan M.M."/>
            <person name="Islam R."/>
            <person name="Rashid M.M."/>
            <person name="Khan S.A."/>
            <person name="Rahman M.S."/>
            <person name="Alam M."/>
            <person name="Yahiya A.S."/>
            <person name="Khan M.S."/>
            <person name="Azam M.S."/>
            <person name="Haque T."/>
            <person name="Lashkar M.Z.H."/>
            <person name="Akhand A.I."/>
            <person name="Morshed G."/>
            <person name="Roy S."/>
            <person name="Uddin K.S."/>
            <person name="Rabeya T."/>
            <person name="Hossain A.S."/>
            <person name="Chowdhury A."/>
            <person name="Snigdha A.R."/>
            <person name="Mortoza M.S."/>
            <person name="Matin S.A."/>
            <person name="Hoque S.M.E."/>
            <person name="Islam M.K."/>
            <person name="Roy D.K."/>
            <person name="Haider R."/>
            <person name="Moosa M.M."/>
            <person name="Elias S.M."/>
            <person name="Hasan A.M."/>
            <person name="Jahan S."/>
            <person name="Shafiuddin M."/>
            <person name="Mahmood N."/>
            <person name="Shommy N.S."/>
        </authorList>
    </citation>
    <scope>NUCLEOTIDE SEQUENCE [LARGE SCALE GENOMIC DNA]</scope>
    <source>
        <strain evidence="2">cv. O-4</strain>
    </source>
</reference>